<feature type="region of interest" description="Disordered" evidence="1">
    <location>
        <begin position="1"/>
        <end position="55"/>
    </location>
</feature>
<proteinExistence type="predicted"/>
<keyword evidence="3" id="KW-1185">Reference proteome</keyword>
<sequence>QFASVRADPRGDCPVWRSENGDFFPVGTGMEAKTPPQALRDGDWGRSIRPNPSNT</sequence>
<comment type="caution">
    <text evidence="2">The sequence shown here is derived from an EMBL/GenBank/DDBJ whole genome shotgun (WGS) entry which is preliminary data.</text>
</comment>
<feature type="non-terminal residue" evidence="2">
    <location>
        <position position="1"/>
    </location>
</feature>
<dbReference type="AlphaFoldDB" id="A0A392VSB3"/>
<evidence type="ECO:0000313" key="2">
    <source>
        <dbReference type="EMBL" id="MCI89585.1"/>
    </source>
</evidence>
<evidence type="ECO:0000313" key="3">
    <source>
        <dbReference type="Proteomes" id="UP000265520"/>
    </source>
</evidence>
<dbReference type="EMBL" id="LXQA011223283">
    <property type="protein sequence ID" value="MCI89585.1"/>
    <property type="molecule type" value="Genomic_DNA"/>
</dbReference>
<name>A0A392VSB3_9FABA</name>
<accession>A0A392VSB3</accession>
<dbReference type="Proteomes" id="UP000265520">
    <property type="component" value="Unassembled WGS sequence"/>
</dbReference>
<organism evidence="2 3">
    <name type="scientific">Trifolium medium</name>
    <dbReference type="NCBI Taxonomy" id="97028"/>
    <lineage>
        <taxon>Eukaryota</taxon>
        <taxon>Viridiplantae</taxon>
        <taxon>Streptophyta</taxon>
        <taxon>Embryophyta</taxon>
        <taxon>Tracheophyta</taxon>
        <taxon>Spermatophyta</taxon>
        <taxon>Magnoliopsida</taxon>
        <taxon>eudicotyledons</taxon>
        <taxon>Gunneridae</taxon>
        <taxon>Pentapetalae</taxon>
        <taxon>rosids</taxon>
        <taxon>fabids</taxon>
        <taxon>Fabales</taxon>
        <taxon>Fabaceae</taxon>
        <taxon>Papilionoideae</taxon>
        <taxon>50 kb inversion clade</taxon>
        <taxon>NPAAA clade</taxon>
        <taxon>Hologalegina</taxon>
        <taxon>IRL clade</taxon>
        <taxon>Trifolieae</taxon>
        <taxon>Trifolium</taxon>
    </lineage>
</organism>
<protein>
    <submittedName>
        <fullName evidence="2">Uncharacterized protein</fullName>
    </submittedName>
</protein>
<evidence type="ECO:0000256" key="1">
    <source>
        <dbReference type="SAM" id="MobiDB-lite"/>
    </source>
</evidence>
<reference evidence="2 3" key="1">
    <citation type="journal article" date="2018" name="Front. Plant Sci.">
        <title>Red Clover (Trifolium pratense) and Zigzag Clover (T. medium) - A Picture of Genomic Similarities and Differences.</title>
        <authorList>
            <person name="Dluhosova J."/>
            <person name="Istvanek J."/>
            <person name="Nedelnik J."/>
            <person name="Repkova J."/>
        </authorList>
    </citation>
    <scope>NUCLEOTIDE SEQUENCE [LARGE SCALE GENOMIC DNA]</scope>
    <source>
        <strain evidence="3">cv. 10/8</strain>
        <tissue evidence="2">Leaf</tissue>
    </source>
</reference>